<comment type="caution">
    <text evidence="1">The sequence shown here is derived from an EMBL/GenBank/DDBJ whole genome shotgun (WGS) entry which is preliminary data.</text>
</comment>
<evidence type="ECO:0000313" key="1">
    <source>
        <dbReference type="EMBL" id="KAG0428382.1"/>
    </source>
</evidence>
<sequence>MHTVGDKHWQELPARLCRPRMAAGLALHRGRLWLAGGLSEASAGLVVISDVDCFDPRTHEFSFHVSFLPSPRCFFSLTVVGDRLFALGGCSANGTELQSLAEVWACQEQSWDKRGPLPRPCHDAAAVAVGRSVFLVGGLTSSTKSGLRSVCRYRATANAAQPGLTFLETPICGTTLLALPPLASAQVDENMNLVHARPADSEAMRGVSAESRACGAPATRDTSITRSRLVRHAAGSLASAPSKQPSSHFVQHVSGSPAIVPSNRAAAVRAQDSRQCALVVNPKK</sequence>
<dbReference type="Proteomes" id="UP000805193">
    <property type="component" value="Unassembled WGS sequence"/>
</dbReference>
<protein>
    <submittedName>
        <fullName evidence="1">Uncharacterized protein</fullName>
    </submittedName>
</protein>
<name>A0AC60Q3R2_IXOPE</name>
<proteinExistence type="predicted"/>
<keyword evidence="2" id="KW-1185">Reference proteome</keyword>
<evidence type="ECO:0000313" key="2">
    <source>
        <dbReference type="Proteomes" id="UP000805193"/>
    </source>
</evidence>
<reference evidence="1 2" key="1">
    <citation type="journal article" date="2020" name="Cell">
        <title>Large-Scale Comparative Analyses of Tick Genomes Elucidate Their Genetic Diversity and Vector Capacities.</title>
        <authorList>
            <consortium name="Tick Genome and Microbiome Consortium (TIGMIC)"/>
            <person name="Jia N."/>
            <person name="Wang J."/>
            <person name="Shi W."/>
            <person name="Du L."/>
            <person name="Sun Y."/>
            <person name="Zhan W."/>
            <person name="Jiang J.F."/>
            <person name="Wang Q."/>
            <person name="Zhang B."/>
            <person name="Ji P."/>
            <person name="Bell-Sakyi L."/>
            <person name="Cui X.M."/>
            <person name="Yuan T.T."/>
            <person name="Jiang B.G."/>
            <person name="Yang W.F."/>
            <person name="Lam T.T."/>
            <person name="Chang Q.C."/>
            <person name="Ding S.J."/>
            <person name="Wang X.J."/>
            <person name="Zhu J.G."/>
            <person name="Ruan X.D."/>
            <person name="Zhao L."/>
            <person name="Wei J.T."/>
            <person name="Ye R.Z."/>
            <person name="Que T.C."/>
            <person name="Du C.H."/>
            <person name="Zhou Y.H."/>
            <person name="Cheng J.X."/>
            <person name="Dai P.F."/>
            <person name="Guo W.B."/>
            <person name="Han X.H."/>
            <person name="Huang E.J."/>
            <person name="Li L.F."/>
            <person name="Wei W."/>
            <person name="Gao Y.C."/>
            <person name="Liu J.Z."/>
            <person name="Shao H.Z."/>
            <person name="Wang X."/>
            <person name="Wang C.C."/>
            <person name="Yang T.C."/>
            <person name="Huo Q.B."/>
            <person name="Li W."/>
            <person name="Chen H.Y."/>
            <person name="Chen S.E."/>
            <person name="Zhou L.G."/>
            <person name="Ni X.B."/>
            <person name="Tian J.H."/>
            <person name="Sheng Y."/>
            <person name="Liu T."/>
            <person name="Pan Y.S."/>
            <person name="Xia L.Y."/>
            <person name="Li J."/>
            <person name="Zhao F."/>
            <person name="Cao W.C."/>
        </authorList>
    </citation>
    <scope>NUCLEOTIDE SEQUENCE [LARGE SCALE GENOMIC DNA]</scope>
    <source>
        <strain evidence="1">Iper-2018</strain>
    </source>
</reference>
<organism evidence="1 2">
    <name type="scientific">Ixodes persulcatus</name>
    <name type="common">Taiga tick</name>
    <dbReference type="NCBI Taxonomy" id="34615"/>
    <lineage>
        <taxon>Eukaryota</taxon>
        <taxon>Metazoa</taxon>
        <taxon>Ecdysozoa</taxon>
        <taxon>Arthropoda</taxon>
        <taxon>Chelicerata</taxon>
        <taxon>Arachnida</taxon>
        <taxon>Acari</taxon>
        <taxon>Parasitiformes</taxon>
        <taxon>Ixodida</taxon>
        <taxon>Ixodoidea</taxon>
        <taxon>Ixodidae</taxon>
        <taxon>Ixodinae</taxon>
        <taxon>Ixodes</taxon>
    </lineage>
</organism>
<accession>A0AC60Q3R2</accession>
<gene>
    <name evidence="1" type="ORF">HPB47_024632</name>
</gene>
<dbReference type="EMBL" id="JABSTQ010009531">
    <property type="protein sequence ID" value="KAG0428382.1"/>
    <property type="molecule type" value="Genomic_DNA"/>
</dbReference>